<gene>
    <name evidence="2" type="ORF">AM380_17725</name>
</gene>
<keyword evidence="1" id="KW-0732">Signal</keyword>
<protein>
    <submittedName>
        <fullName evidence="2">Uncharacterized protein</fullName>
    </submittedName>
</protein>
<dbReference type="AlphaFoldDB" id="A0AAU8ZRB7"/>
<dbReference type="Proteomes" id="UP000244682">
    <property type="component" value="Chromosome"/>
</dbReference>
<evidence type="ECO:0000313" key="3">
    <source>
        <dbReference type="Proteomes" id="UP000244682"/>
    </source>
</evidence>
<evidence type="ECO:0000256" key="1">
    <source>
        <dbReference type="SAM" id="SignalP"/>
    </source>
</evidence>
<feature type="chain" id="PRO_5043526824" evidence="1">
    <location>
        <begin position="26"/>
        <end position="184"/>
    </location>
</feature>
<dbReference type="RefSeq" id="WP_108657170.1">
    <property type="nucleotide sequence ID" value="NZ_CP028956.1"/>
</dbReference>
<accession>A0AAU8ZRB7</accession>
<reference evidence="2 3" key="1">
    <citation type="submission" date="2018-04" db="EMBL/GenBank/DDBJ databases">
        <title>Whole genome sequencing of Morganella morganii AR_0133.</title>
        <authorList>
            <person name="Conlan S."/>
            <person name="Thomas P.J."/>
            <person name="Mullikin J."/>
            <person name="Frank K.M."/>
            <person name="Segre J.A."/>
        </authorList>
    </citation>
    <scope>NUCLEOTIDE SEQUENCE [LARGE SCALE GENOMIC DNA]</scope>
    <source>
        <strain evidence="2 3">AR_0133</strain>
    </source>
</reference>
<feature type="signal peptide" evidence="1">
    <location>
        <begin position="1"/>
        <end position="25"/>
    </location>
</feature>
<evidence type="ECO:0000313" key="2">
    <source>
        <dbReference type="EMBL" id="AWC95340.1"/>
    </source>
</evidence>
<dbReference type="EMBL" id="CP028956">
    <property type="protein sequence ID" value="AWC95340.1"/>
    <property type="molecule type" value="Genomic_DNA"/>
</dbReference>
<sequence>MMIKKINIVAGVLLFIILSSGGASSGNRELSGDWGIYDSKPESVFKPLDDKRYKAHFEDAAKYFIAIYNMNNEVNDFCLVGYKWRDKNRENNVNVIWKNHYLINWEMPYRPVDNADYVRSLILSKPAINLKDNVVPYSEIGFRTALWPEEGIKQITDDCMKNGNQVQIQPFQPDPKWNIENKPE</sequence>
<name>A0AAU8ZRB7_MORMO</name>
<organism evidence="2 3">
    <name type="scientific">Morganella morganii</name>
    <name type="common">Proteus morganii</name>
    <dbReference type="NCBI Taxonomy" id="582"/>
    <lineage>
        <taxon>Bacteria</taxon>
        <taxon>Pseudomonadati</taxon>
        <taxon>Pseudomonadota</taxon>
        <taxon>Gammaproteobacteria</taxon>
        <taxon>Enterobacterales</taxon>
        <taxon>Morganellaceae</taxon>
        <taxon>Morganella</taxon>
    </lineage>
</organism>
<proteinExistence type="predicted"/>